<dbReference type="EMBL" id="FQXV01000024">
    <property type="protein sequence ID" value="SHI24368.1"/>
    <property type="molecule type" value="Genomic_DNA"/>
</dbReference>
<dbReference type="InterPro" id="IPR045958">
    <property type="entry name" value="DUF6378"/>
</dbReference>
<protein>
    <recommendedName>
        <fullName evidence="1">DUF6378 domain-containing protein</fullName>
    </recommendedName>
</protein>
<feature type="domain" description="DUF6378" evidence="1">
    <location>
        <begin position="5"/>
        <end position="98"/>
    </location>
</feature>
<dbReference type="AlphaFoldDB" id="A0A1M5ZJP7"/>
<evidence type="ECO:0000313" key="3">
    <source>
        <dbReference type="Proteomes" id="UP000183995"/>
    </source>
</evidence>
<sequence length="102" mass="11134">MNRKQILNEAEKCVCQDREQQYGAPENSFGAIASLWNSYIESYDMKLVSKDGIVCTLDAHDVGIMMCLFKVARIAGGQTKADNYIDLAGYAACAGEIACKGE</sequence>
<keyword evidence="3" id="KW-1185">Reference proteome</keyword>
<evidence type="ECO:0000259" key="1">
    <source>
        <dbReference type="Pfam" id="PF19905"/>
    </source>
</evidence>
<dbReference type="Pfam" id="PF19905">
    <property type="entry name" value="DUF6378"/>
    <property type="match status" value="1"/>
</dbReference>
<dbReference type="OrthoDB" id="2376767at2"/>
<name>A0A1M5ZJP7_9FIRM</name>
<gene>
    <name evidence="2" type="ORF">SAMN02745823_03827</name>
</gene>
<evidence type="ECO:0000313" key="2">
    <source>
        <dbReference type="EMBL" id="SHI24368.1"/>
    </source>
</evidence>
<proteinExistence type="predicted"/>
<dbReference type="Proteomes" id="UP000183995">
    <property type="component" value="Unassembled WGS sequence"/>
</dbReference>
<organism evidence="2 3">
    <name type="scientific">Sporobacter termitidis DSM 10068</name>
    <dbReference type="NCBI Taxonomy" id="1123282"/>
    <lineage>
        <taxon>Bacteria</taxon>
        <taxon>Bacillati</taxon>
        <taxon>Bacillota</taxon>
        <taxon>Clostridia</taxon>
        <taxon>Eubacteriales</taxon>
        <taxon>Oscillospiraceae</taxon>
        <taxon>Sporobacter</taxon>
    </lineage>
</organism>
<reference evidence="2 3" key="1">
    <citation type="submission" date="2016-11" db="EMBL/GenBank/DDBJ databases">
        <authorList>
            <person name="Jaros S."/>
            <person name="Januszkiewicz K."/>
            <person name="Wedrychowicz H."/>
        </authorList>
    </citation>
    <scope>NUCLEOTIDE SEQUENCE [LARGE SCALE GENOMIC DNA]</scope>
    <source>
        <strain evidence="2 3">DSM 10068</strain>
    </source>
</reference>
<dbReference type="RefSeq" id="WP_073083244.1">
    <property type="nucleotide sequence ID" value="NZ_FQXV01000024.1"/>
</dbReference>
<accession>A0A1M5ZJP7</accession>